<evidence type="ECO:0000256" key="6">
    <source>
        <dbReference type="ARBA" id="ARBA00022801"/>
    </source>
</evidence>
<evidence type="ECO:0000256" key="3">
    <source>
        <dbReference type="ARBA" id="ARBA00022519"/>
    </source>
</evidence>
<keyword evidence="8 10" id="KW-0472">Membrane</keyword>
<dbReference type="CDD" id="cd07398">
    <property type="entry name" value="MPP_YbbF-LpxH"/>
    <property type="match status" value="1"/>
</dbReference>
<evidence type="ECO:0000256" key="5">
    <source>
        <dbReference type="ARBA" id="ARBA00022723"/>
    </source>
</evidence>
<dbReference type="PANTHER" id="PTHR34990">
    <property type="entry name" value="UDP-2,3-DIACYLGLUCOSAMINE HYDROLASE-RELATED"/>
    <property type="match status" value="1"/>
</dbReference>
<dbReference type="RefSeq" id="WP_105533194.1">
    <property type="nucleotide sequence ID" value="NZ_PUGF01000018.1"/>
</dbReference>
<evidence type="ECO:0000256" key="8">
    <source>
        <dbReference type="ARBA" id="ARBA00023136"/>
    </source>
</evidence>
<keyword evidence="3 10" id="KW-0997">Cell inner membrane</keyword>
<evidence type="ECO:0000256" key="9">
    <source>
        <dbReference type="ARBA" id="ARBA00023211"/>
    </source>
</evidence>
<feature type="binding site" evidence="10">
    <location>
        <position position="194"/>
    </location>
    <ligand>
        <name>substrate</name>
    </ligand>
</feature>
<dbReference type="PANTHER" id="PTHR34990:SF1">
    <property type="entry name" value="UDP-2,3-DIACYLGLUCOSAMINE HYDROLASE"/>
    <property type="match status" value="1"/>
</dbReference>
<evidence type="ECO:0000256" key="4">
    <source>
        <dbReference type="ARBA" id="ARBA00022556"/>
    </source>
</evidence>
<feature type="binding site" evidence="10">
    <location>
        <position position="225"/>
    </location>
    <ligand>
        <name>Mn(2+)</name>
        <dbReference type="ChEBI" id="CHEBI:29035"/>
        <label>1</label>
    </ligand>
</feature>
<dbReference type="NCBIfam" id="NF003743">
    <property type="entry name" value="PRK05340.1"/>
    <property type="match status" value="1"/>
</dbReference>
<proteinExistence type="inferred from homology"/>
<feature type="binding site" evidence="10">
    <location>
        <position position="104"/>
    </location>
    <ligand>
        <name>Mn(2+)</name>
        <dbReference type="ChEBI" id="CHEBI:29035"/>
        <label>2</label>
    </ligand>
</feature>
<feature type="binding site" evidence="10">
    <location>
        <position position="139"/>
    </location>
    <ligand>
        <name>Mn(2+)</name>
        <dbReference type="ChEBI" id="CHEBI:29035"/>
        <label>2</label>
    </ligand>
</feature>
<evidence type="ECO:0000313" key="13">
    <source>
        <dbReference type="Proteomes" id="UP000237839"/>
    </source>
</evidence>
<dbReference type="GO" id="GO:0008758">
    <property type="term" value="F:UDP-2,3-diacylglucosamine hydrolase activity"/>
    <property type="evidence" value="ECO:0007669"/>
    <property type="project" value="UniProtKB-UniRule"/>
</dbReference>
<dbReference type="AlphaFoldDB" id="A0A2S9GW08"/>
<name>A0A2S9GW08_9BURK</name>
<comment type="cofactor">
    <cofactor evidence="10">
        <name>Mn(2+)</name>
        <dbReference type="ChEBI" id="CHEBI:29035"/>
    </cofactor>
    <text evidence="10">Binds 2 Mn(2+) ions per subunit in a binuclear metal center.</text>
</comment>
<dbReference type="UniPathway" id="UPA00359">
    <property type="reaction ID" value="UER00480"/>
</dbReference>
<feature type="binding site" evidence="10">
    <location>
        <position position="223"/>
    </location>
    <ligand>
        <name>substrate</name>
    </ligand>
</feature>
<comment type="subcellular location">
    <subcellularLocation>
        <location evidence="10">Cell inner membrane</location>
        <topology evidence="10">Peripheral membrane protein</topology>
        <orientation evidence="10">Cytoplasmic side</orientation>
    </subcellularLocation>
</comment>
<dbReference type="NCBIfam" id="TIGR01854">
    <property type="entry name" value="lipid_A_lpxH"/>
    <property type="match status" value="1"/>
</dbReference>
<accession>A0A2S9GW08</accession>
<feature type="binding site" evidence="10">
    <location>
        <position position="191"/>
    </location>
    <ligand>
        <name>substrate</name>
    </ligand>
</feature>
<evidence type="ECO:0000256" key="2">
    <source>
        <dbReference type="ARBA" id="ARBA00022516"/>
    </source>
</evidence>
<keyword evidence="1 10" id="KW-1003">Cell membrane</keyword>
<keyword evidence="2 10" id="KW-0444">Lipid biosynthesis</keyword>
<feature type="binding site" evidence="10">
    <location>
        <position position="32"/>
    </location>
    <ligand>
        <name>Mn(2+)</name>
        <dbReference type="ChEBI" id="CHEBI:29035"/>
        <label>1</label>
    </ligand>
</feature>
<evidence type="ECO:0000259" key="11">
    <source>
        <dbReference type="Pfam" id="PF00149"/>
    </source>
</evidence>
<dbReference type="GO" id="GO:0019897">
    <property type="term" value="C:extrinsic component of plasma membrane"/>
    <property type="evidence" value="ECO:0007669"/>
    <property type="project" value="UniProtKB-UniRule"/>
</dbReference>
<feature type="binding site" evidence="10">
    <location>
        <position position="65"/>
    </location>
    <ligand>
        <name>Mn(2+)</name>
        <dbReference type="ChEBI" id="CHEBI:29035"/>
        <label>2</label>
    </ligand>
</feature>
<feature type="binding site" evidence="10">
    <location>
        <position position="34"/>
    </location>
    <ligand>
        <name>Mn(2+)</name>
        <dbReference type="ChEBI" id="CHEBI:29035"/>
        <label>1</label>
    </ligand>
</feature>
<dbReference type="InterPro" id="IPR043461">
    <property type="entry name" value="LpxH-like"/>
</dbReference>
<organism evidence="12 13">
    <name type="scientific">Solimicrobium silvestre</name>
    <dbReference type="NCBI Taxonomy" id="2099400"/>
    <lineage>
        <taxon>Bacteria</taxon>
        <taxon>Pseudomonadati</taxon>
        <taxon>Pseudomonadota</taxon>
        <taxon>Betaproteobacteria</taxon>
        <taxon>Burkholderiales</taxon>
        <taxon>Oxalobacteraceae</taxon>
        <taxon>Solimicrobium</taxon>
    </lineage>
</organism>
<dbReference type="OrthoDB" id="9783283at2"/>
<dbReference type="GO" id="GO:0005737">
    <property type="term" value="C:cytoplasm"/>
    <property type="evidence" value="ECO:0007669"/>
    <property type="project" value="InterPro"/>
</dbReference>
<feature type="binding site" evidence="10">
    <location>
        <position position="65"/>
    </location>
    <ligand>
        <name>Mn(2+)</name>
        <dbReference type="ChEBI" id="CHEBI:29035"/>
        <label>1</label>
    </ligand>
</feature>
<protein>
    <recommendedName>
        <fullName evidence="10">UDP-2,3-diacylglucosamine hydrolase</fullName>
        <ecNumber evidence="10">3.6.1.54</ecNumber>
    </recommendedName>
    <alternativeName>
        <fullName evidence="10">UDP-2,3-diacylglucosamine diphosphatase</fullName>
    </alternativeName>
</protein>
<keyword evidence="13" id="KW-1185">Reference proteome</keyword>
<dbReference type="EMBL" id="PUGF01000018">
    <property type="protein sequence ID" value="PRC91891.1"/>
    <property type="molecule type" value="Genomic_DNA"/>
</dbReference>
<dbReference type="InterPro" id="IPR029052">
    <property type="entry name" value="Metallo-depent_PP-like"/>
</dbReference>
<sequence length="278" mass="31109">MSDSSSKAASKAANQDADQLARPKAVALFISDLHLQAEMPATTAAFLTFLEQHGTKAEQLYLLGDIFEYWAGDDDLSSPFPQQIAQALRRVSDAGVALFWMAGNRDFLVGNAFSAATNATLLTDPHILEYNSQRYLITHGDQLCTDDIAYQTFRAQVRQPEWQTAFLARPLAERKALISAMRRQSQLHQKEQMQHSEMIMDVNLEAVSKLFASSNTHTMIHGHTHRPALHRDEGNSRYVLSDWDRDTDSGHLRGDWLALQADGSLQRYNALGNPVTSH</sequence>
<evidence type="ECO:0000313" key="12">
    <source>
        <dbReference type="EMBL" id="PRC91891.1"/>
    </source>
</evidence>
<dbReference type="GO" id="GO:0030145">
    <property type="term" value="F:manganese ion binding"/>
    <property type="evidence" value="ECO:0007669"/>
    <property type="project" value="UniProtKB-UniRule"/>
</dbReference>
<comment type="caution">
    <text evidence="12">The sequence shown here is derived from an EMBL/GenBank/DDBJ whole genome shotgun (WGS) entry which is preliminary data.</text>
</comment>
<comment type="catalytic activity">
    <reaction evidence="10">
        <text>UDP-2-N,3-O-bis[(3R)-3-hydroxytetradecanoyl]-alpha-D-glucosamine + H2O = 2-N,3-O-bis[(3R)-3-hydroxytetradecanoyl]-alpha-D-glucosaminyl 1-phosphate + UMP + 2 H(+)</text>
        <dbReference type="Rhea" id="RHEA:25213"/>
        <dbReference type="ChEBI" id="CHEBI:15377"/>
        <dbReference type="ChEBI" id="CHEBI:15378"/>
        <dbReference type="ChEBI" id="CHEBI:57865"/>
        <dbReference type="ChEBI" id="CHEBI:57957"/>
        <dbReference type="ChEBI" id="CHEBI:78847"/>
        <dbReference type="EC" id="3.6.1.54"/>
    </reaction>
</comment>
<keyword evidence="5 10" id="KW-0479">Metal-binding</keyword>
<feature type="binding site" evidence="10">
    <location>
        <position position="147"/>
    </location>
    <ligand>
        <name>substrate</name>
    </ligand>
</feature>
<keyword evidence="7 10" id="KW-0443">Lipid metabolism</keyword>
<dbReference type="Proteomes" id="UP000237839">
    <property type="component" value="Unassembled WGS sequence"/>
</dbReference>
<evidence type="ECO:0000256" key="7">
    <source>
        <dbReference type="ARBA" id="ARBA00023098"/>
    </source>
</evidence>
<comment type="similarity">
    <text evidence="10">Belongs to the LpxH family.</text>
</comment>
<feature type="binding site" evidence="10">
    <location>
        <begin position="104"/>
        <end position="105"/>
    </location>
    <ligand>
        <name>substrate</name>
    </ligand>
</feature>
<evidence type="ECO:0000256" key="10">
    <source>
        <dbReference type="HAMAP-Rule" id="MF_00575"/>
    </source>
</evidence>
<feature type="domain" description="Calcineurin-like phosphoesterase" evidence="11">
    <location>
        <begin position="28"/>
        <end position="227"/>
    </location>
</feature>
<dbReference type="HAMAP" id="MF_00575">
    <property type="entry name" value="LpxH"/>
    <property type="match status" value="1"/>
</dbReference>
<dbReference type="EC" id="3.6.1.54" evidence="10"/>
<keyword evidence="9 10" id="KW-0464">Manganese</keyword>
<dbReference type="SUPFAM" id="SSF56300">
    <property type="entry name" value="Metallo-dependent phosphatases"/>
    <property type="match status" value="1"/>
</dbReference>
<keyword evidence="6 10" id="KW-0378">Hydrolase</keyword>
<dbReference type="GO" id="GO:0009245">
    <property type="term" value="P:lipid A biosynthetic process"/>
    <property type="evidence" value="ECO:0007669"/>
    <property type="project" value="UniProtKB-UniRule"/>
</dbReference>
<dbReference type="Pfam" id="PF00149">
    <property type="entry name" value="Metallophos"/>
    <property type="match status" value="1"/>
</dbReference>
<dbReference type="InterPro" id="IPR004843">
    <property type="entry name" value="Calcineurin-like_PHP"/>
</dbReference>
<feature type="binding site" evidence="10">
    <location>
        <position position="223"/>
    </location>
    <ligand>
        <name>Mn(2+)</name>
        <dbReference type="ChEBI" id="CHEBI:29035"/>
        <label>2</label>
    </ligand>
</feature>
<evidence type="ECO:0000256" key="1">
    <source>
        <dbReference type="ARBA" id="ARBA00022475"/>
    </source>
</evidence>
<feature type="binding site" evidence="10">
    <location>
        <position position="185"/>
    </location>
    <ligand>
        <name>substrate</name>
    </ligand>
</feature>
<dbReference type="InterPro" id="IPR010138">
    <property type="entry name" value="UDP-diacylglucosamine_Hdrlase"/>
</dbReference>
<dbReference type="Gene3D" id="3.60.21.10">
    <property type="match status" value="1"/>
</dbReference>
<comment type="function">
    <text evidence="10">Hydrolyzes the pyrophosphate bond of UDP-2,3-diacylglucosamine to yield 2,3-diacylglucosamine 1-phosphate (lipid X) and UMP by catalyzing the attack of water at the alpha-P atom. Involved in the biosynthesis of lipid A, a phosphorylated glycolipid that anchors the lipopolysaccharide to the outer membrane of the cell.</text>
</comment>
<reference evidence="12 13" key="1">
    <citation type="submission" date="2018-02" db="EMBL/GenBank/DDBJ databases">
        <title>Solimicrobium silvestre gen. nov., sp. nov., isolated from alpine forest soil.</title>
        <authorList>
            <person name="Margesin R."/>
            <person name="Albuquerque L."/>
            <person name="Zhang D.-C."/>
            <person name="Froufe H.J.C."/>
            <person name="Severino R."/>
            <person name="Roxo I."/>
            <person name="Egas C."/>
            <person name="Da Costa M.S."/>
        </authorList>
    </citation>
    <scope>NUCLEOTIDE SEQUENCE [LARGE SCALE GENOMIC DNA]</scope>
    <source>
        <strain evidence="12 13">S20-91</strain>
    </source>
</reference>
<comment type="pathway">
    <text evidence="10">Glycolipid biosynthesis; lipid IV(A) biosynthesis; lipid IV(A) from (3R)-3-hydroxytetradecanoyl-[acyl-carrier-protein] and UDP-N-acetyl-alpha-D-glucosamine: step 4/6.</text>
</comment>
<keyword evidence="4 10" id="KW-0441">Lipid A biosynthesis</keyword>
<gene>
    <name evidence="10" type="primary">lpxH</name>
    <name evidence="12" type="ORF">S2091_3447</name>
</gene>